<feature type="region of interest" description="Disordered" evidence="1">
    <location>
        <begin position="1"/>
        <end position="20"/>
    </location>
</feature>
<dbReference type="RefSeq" id="WP_052353234.1">
    <property type="nucleotide sequence ID" value="NZ_DUIH01000017.1"/>
</dbReference>
<protein>
    <submittedName>
        <fullName evidence="2">Methanogenesis marker 6 protein</fullName>
    </submittedName>
</protein>
<accession>A0A832RX45</accession>
<reference evidence="2" key="1">
    <citation type="journal article" date="2020" name="bioRxiv">
        <title>A rank-normalized archaeal taxonomy based on genome phylogeny resolves widespread incomplete and uneven classifications.</title>
        <authorList>
            <person name="Rinke C."/>
            <person name="Chuvochina M."/>
            <person name="Mussig A.J."/>
            <person name="Chaumeil P.-A."/>
            <person name="Waite D.W."/>
            <person name="Whitman W.B."/>
            <person name="Parks D.H."/>
            <person name="Hugenholtz P."/>
        </authorList>
    </citation>
    <scope>NUCLEOTIDE SEQUENCE</scope>
    <source>
        <strain evidence="2">UBA12518</strain>
    </source>
</reference>
<sequence length="165" mass="18373">MEQKPWAGLAKRKDSGEAPEDPEDIITKIVVVSSDSVLPMDLALQAHMNNEDVVIKETCFGLIVSGRRESVERMIEGLRSLDPHGIFVKERGFGPGDERRCRASRGGGARPGFYLLKEEGELLPMIRRALDRLERQHIPPAKKGAEGAEERVEPEAILKIAEKYS</sequence>
<gene>
    <name evidence="2" type="ORF">HA299_05180</name>
</gene>
<name>A0A832RX45_9EURY</name>
<dbReference type="Proteomes" id="UP000600363">
    <property type="component" value="Unassembled WGS sequence"/>
</dbReference>
<dbReference type="PIRSF" id="PIRSF005642">
    <property type="entry name" value="UCP005642"/>
    <property type="match status" value="1"/>
</dbReference>
<dbReference type="EMBL" id="DUIH01000017">
    <property type="protein sequence ID" value="HIH69984.1"/>
    <property type="molecule type" value="Genomic_DNA"/>
</dbReference>
<dbReference type="AlphaFoldDB" id="A0A832RX45"/>
<proteinExistence type="predicted"/>
<evidence type="ECO:0000313" key="2">
    <source>
        <dbReference type="EMBL" id="HIH69984.1"/>
    </source>
</evidence>
<dbReference type="Pfam" id="PF09875">
    <property type="entry name" value="DUF2102"/>
    <property type="match status" value="1"/>
</dbReference>
<dbReference type="NCBIfam" id="TIGR03272">
    <property type="entry name" value="methan_mark_6"/>
    <property type="match status" value="1"/>
</dbReference>
<dbReference type="InterPro" id="IPR012025">
    <property type="entry name" value="Methan_mark_6"/>
</dbReference>
<evidence type="ECO:0000256" key="1">
    <source>
        <dbReference type="SAM" id="MobiDB-lite"/>
    </source>
</evidence>
<organism evidence="2 3">
    <name type="scientific">Methermicoccus shengliensis</name>
    <dbReference type="NCBI Taxonomy" id="660064"/>
    <lineage>
        <taxon>Archaea</taxon>
        <taxon>Methanobacteriati</taxon>
        <taxon>Methanobacteriota</taxon>
        <taxon>Stenosarchaea group</taxon>
        <taxon>Methanomicrobia</taxon>
        <taxon>Methanosarcinales</taxon>
        <taxon>Methermicoccaceae</taxon>
        <taxon>Methermicoccus</taxon>
    </lineage>
</organism>
<evidence type="ECO:0000313" key="3">
    <source>
        <dbReference type="Proteomes" id="UP000600363"/>
    </source>
</evidence>
<comment type="caution">
    <text evidence="2">The sequence shown here is derived from an EMBL/GenBank/DDBJ whole genome shotgun (WGS) entry which is preliminary data.</text>
</comment>